<keyword evidence="3" id="KW-1185">Reference proteome</keyword>
<sequence length="182" mass="20707">MFAREARKIIPNELHLGTNSCLEISAVHFSNNIVLQIRFNGELDTCLEVNWKGIPADSIGNTPLGSKTLHQDQFESNSKDLDDEDSDSDFEDYKPMEDVLSNFHIATRLGDSNDMKLPIVCSQIAELYQKVVFPSNVDKLRDISLTRGFVISLSAKMWRRESSEKDFAVLLFILQTIKDMYT</sequence>
<dbReference type="Proteomes" id="UP000189911">
    <property type="component" value="Chromosome E"/>
</dbReference>
<gene>
    <name evidence="2" type="ORF">LANO_0E14356G</name>
</gene>
<evidence type="ECO:0000313" key="3">
    <source>
        <dbReference type="Proteomes" id="UP000189911"/>
    </source>
</evidence>
<feature type="compositionally biased region" description="Basic and acidic residues" evidence="1">
    <location>
        <begin position="69"/>
        <end position="80"/>
    </location>
</feature>
<organism evidence="2 3">
    <name type="scientific">Lachancea nothofagi CBS 11611</name>
    <dbReference type="NCBI Taxonomy" id="1266666"/>
    <lineage>
        <taxon>Eukaryota</taxon>
        <taxon>Fungi</taxon>
        <taxon>Dikarya</taxon>
        <taxon>Ascomycota</taxon>
        <taxon>Saccharomycotina</taxon>
        <taxon>Saccharomycetes</taxon>
        <taxon>Saccharomycetales</taxon>
        <taxon>Saccharomycetaceae</taxon>
        <taxon>Lachancea</taxon>
    </lineage>
</organism>
<accession>A0A1G4JZW7</accession>
<dbReference type="EMBL" id="LT598451">
    <property type="protein sequence ID" value="SCU96782.1"/>
    <property type="molecule type" value="Genomic_DNA"/>
</dbReference>
<name>A0A1G4JZW7_9SACH</name>
<feature type="region of interest" description="Disordered" evidence="1">
    <location>
        <begin position="65"/>
        <end position="88"/>
    </location>
</feature>
<dbReference type="Gene3D" id="3.30.230.90">
    <property type="match status" value="1"/>
</dbReference>
<dbReference type="Pfam" id="PF10448">
    <property type="entry name" value="POC3_POC4"/>
    <property type="match status" value="1"/>
</dbReference>
<dbReference type="OrthoDB" id="3980246at2759"/>
<reference evidence="3" key="1">
    <citation type="submission" date="2016-03" db="EMBL/GenBank/DDBJ databases">
        <authorList>
            <person name="Devillers Hugo."/>
        </authorList>
    </citation>
    <scope>NUCLEOTIDE SEQUENCE [LARGE SCALE GENOMIC DNA]</scope>
</reference>
<dbReference type="AlphaFoldDB" id="A0A1G4JZW7"/>
<dbReference type="InterPro" id="IPR053720">
    <property type="entry name" value="Psm_Assembly_Chaperone"/>
</dbReference>
<protein>
    <submittedName>
        <fullName evidence="2">LANO_0E14356g1_1</fullName>
    </submittedName>
</protein>
<evidence type="ECO:0000313" key="2">
    <source>
        <dbReference type="EMBL" id="SCU96782.1"/>
    </source>
</evidence>
<proteinExistence type="predicted"/>
<dbReference type="InterPro" id="IPR018854">
    <property type="entry name" value="Psome_chaperone_3/4"/>
</dbReference>
<evidence type="ECO:0000256" key="1">
    <source>
        <dbReference type="SAM" id="MobiDB-lite"/>
    </source>
</evidence>